<dbReference type="InterPro" id="IPR006693">
    <property type="entry name" value="AB_hydrolase_lipase"/>
</dbReference>
<protein>
    <recommendedName>
        <fullName evidence="1">Partial AB-hydrolase lipase domain-containing protein</fullName>
    </recommendedName>
</protein>
<gene>
    <name evidence="2" type="primary">PARPA_13011.1 scaffold 45703</name>
</gene>
<dbReference type="AlphaFoldDB" id="A0A0B7NUN0"/>
<proteinExistence type="predicted"/>
<evidence type="ECO:0000313" key="2">
    <source>
        <dbReference type="EMBL" id="CEP18704.1"/>
    </source>
</evidence>
<reference evidence="2 3" key="1">
    <citation type="submission" date="2014-09" db="EMBL/GenBank/DDBJ databases">
        <authorList>
            <person name="Ellenberger Sabrina"/>
        </authorList>
    </citation>
    <scope>NUCLEOTIDE SEQUENCE [LARGE SCALE GENOMIC DNA]</scope>
    <source>
        <strain evidence="2 3">CBS 412.66</strain>
    </source>
</reference>
<dbReference type="Gene3D" id="3.40.50.1820">
    <property type="entry name" value="alpha/beta hydrolase"/>
    <property type="match status" value="1"/>
</dbReference>
<evidence type="ECO:0000259" key="1">
    <source>
        <dbReference type="Pfam" id="PF04083"/>
    </source>
</evidence>
<dbReference type="OrthoDB" id="9974421at2759"/>
<sequence>MFIRPLTSLPSLIVTILIFWVESVVRIVVTFTPKFIIVSADSAVKFVFPWLSDSVKSPRVSPLEFASTFEEMISYWGYGYEEHFVRTRDQYLLCLHRINQDKRATQEQMRKNAASDRIHENGATITNQINKFKKNTKTAYQRKPVVLLYHGLTLTSEVWISNIEEKRNLALYLTDQGYDVWMGNARGNKYSQSHLTKNPKNDDFWEFSINEFAMFDMPDTIDYILQKTGAPDLTYIGFSQGTAQAFGGLSINPELNEKVNLFIAMAPAASPKGFSHPLLDGFVKAAPSIIYFLLGRKIFLKSVVFWQRIISPPIFVKLIDGAVHFLFGWHCKNMSEDQKLVSYQHLFSMTSVKSIVHWFQIIGSGRFQMYDETPSLLPWSTVNTVIDHLPPKFPTKQITTPIAIFYGSADTLVDFDTLKNNLPPLPYIKSIHGWEHMDFLWGRGLEHKVYPDILKLLEHFNYPLTNLSEEIEENVPLEITYSEIDNAVITNNIKIMSAIAVSP</sequence>
<dbReference type="Proteomes" id="UP000054107">
    <property type="component" value="Unassembled WGS sequence"/>
</dbReference>
<dbReference type="GO" id="GO:0006629">
    <property type="term" value="P:lipid metabolic process"/>
    <property type="evidence" value="ECO:0007669"/>
    <property type="project" value="InterPro"/>
</dbReference>
<dbReference type="EMBL" id="LN733886">
    <property type="protein sequence ID" value="CEP18704.1"/>
    <property type="molecule type" value="Genomic_DNA"/>
</dbReference>
<organism evidence="2 3">
    <name type="scientific">Parasitella parasitica</name>
    <dbReference type="NCBI Taxonomy" id="35722"/>
    <lineage>
        <taxon>Eukaryota</taxon>
        <taxon>Fungi</taxon>
        <taxon>Fungi incertae sedis</taxon>
        <taxon>Mucoromycota</taxon>
        <taxon>Mucoromycotina</taxon>
        <taxon>Mucoromycetes</taxon>
        <taxon>Mucorales</taxon>
        <taxon>Mucorineae</taxon>
        <taxon>Mucoraceae</taxon>
        <taxon>Parasitella</taxon>
    </lineage>
</organism>
<name>A0A0B7NUN0_9FUNG</name>
<feature type="domain" description="Partial AB-hydrolase lipase" evidence="1">
    <location>
        <begin position="70"/>
        <end position="162"/>
    </location>
</feature>
<dbReference type="SUPFAM" id="SSF53474">
    <property type="entry name" value="alpha/beta-Hydrolases"/>
    <property type="match status" value="1"/>
</dbReference>
<dbReference type="InterPro" id="IPR029058">
    <property type="entry name" value="AB_hydrolase_fold"/>
</dbReference>
<keyword evidence="3" id="KW-1185">Reference proteome</keyword>
<evidence type="ECO:0000313" key="3">
    <source>
        <dbReference type="Proteomes" id="UP000054107"/>
    </source>
</evidence>
<accession>A0A0B7NUN0</accession>
<dbReference type="PANTHER" id="PTHR11005">
    <property type="entry name" value="LYSOSOMAL ACID LIPASE-RELATED"/>
    <property type="match status" value="1"/>
</dbReference>
<dbReference type="STRING" id="35722.A0A0B7NUN0"/>
<dbReference type="Pfam" id="PF04083">
    <property type="entry name" value="Abhydro_lipase"/>
    <property type="match status" value="1"/>
</dbReference>